<dbReference type="KEGG" id="yli:2906652"/>
<keyword evidence="4" id="KW-0539">Nucleus</keyword>
<dbReference type="InterPro" id="IPR032675">
    <property type="entry name" value="LRR_dom_sf"/>
</dbReference>
<evidence type="ECO:0000313" key="10">
    <source>
        <dbReference type="Proteomes" id="UP000256601"/>
    </source>
</evidence>
<dbReference type="SMART" id="SM00365">
    <property type="entry name" value="LRR_SD22"/>
    <property type="match status" value="10"/>
</dbReference>
<dbReference type="Pfam" id="PF12799">
    <property type="entry name" value="LRR_4"/>
    <property type="match status" value="2"/>
</dbReference>
<dbReference type="SMART" id="SM00369">
    <property type="entry name" value="LRR_TYP"/>
    <property type="match status" value="5"/>
</dbReference>
<dbReference type="PROSITE" id="PS51450">
    <property type="entry name" value="LRR"/>
    <property type="match status" value="7"/>
</dbReference>
<evidence type="ECO:0000313" key="8">
    <source>
        <dbReference type="EMBL" id="RDW23804.1"/>
    </source>
</evidence>
<dbReference type="OMA" id="EVWASYN"/>
<dbReference type="PANTHER" id="PTHR46652">
    <property type="entry name" value="LEUCINE-RICH REPEAT AND IQ DOMAIN-CONTAINING PROTEIN 1-RELATED"/>
    <property type="match status" value="1"/>
</dbReference>
<name>A0A1D8N7W0_YARLL</name>
<dbReference type="InterPro" id="IPR025875">
    <property type="entry name" value="Leu-rich_rpt_4"/>
</dbReference>
<gene>
    <name evidence="8" type="ORF">B0I71DRAFT_135362</name>
    <name evidence="7" type="ORF">YALI1_B18902g</name>
</gene>
<keyword evidence="3" id="KW-0677">Repeat</keyword>
<dbReference type="InterPro" id="IPR001611">
    <property type="entry name" value="Leu-rich_rpt"/>
</dbReference>
<dbReference type="InterPro" id="IPR050836">
    <property type="entry name" value="SDS22/Internalin_LRR"/>
</dbReference>
<dbReference type="GO" id="GO:0005634">
    <property type="term" value="C:nucleus"/>
    <property type="evidence" value="ECO:0007669"/>
    <property type="project" value="UniProtKB-SubCell"/>
</dbReference>
<evidence type="ECO:0000256" key="4">
    <source>
        <dbReference type="ARBA" id="ARBA00023242"/>
    </source>
</evidence>
<dbReference type="RefSeq" id="XP_500880.1">
    <property type="nucleotide sequence ID" value="XM_500880.1"/>
</dbReference>
<evidence type="ECO:0000256" key="5">
    <source>
        <dbReference type="ARBA" id="ARBA00023460"/>
    </source>
</evidence>
<evidence type="ECO:0000256" key="6">
    <source>
        <dbReference type="SAM" id="MobiDB-lite"/>
    </source>
</evidence>
<dbReference type="Proteomes" id="UP000182444">
    <property type="component" value="Chromosome 1B"/>
</dbReference>
<dbReference type="SUPFAM" id="SSF52058">
    <property type="entry name" value="L domain-like"/>
    <property type="match status" value="1"/>
</dbReference>
<feature type="compositionally biased region" description="Basic and acidic residues" evidence="6">
    <location>
        <begin position="1"/>
        <end position="10"/>
    </location>
</feature>
<dbReference type="EMBL" id="KZ859064">
    <property type="protein sequence ID" value="RDW23804.1"/>
    <property type="molecule type" value="Genomic_DNA"/>
</dbReference>
<dbReference type="GeneID" id="2906652"/>
<comment type="subcellular location">
    <subcellularLocation>
        <location evidence="1">Nucleus</location>
    </subcellularLocation>
</comment>
<sequence>MTAEDTKPEAKAQPTQEPAAETESAVTVVPPSFESDVSEDEEEEAFEAIEADEDLLADADLDILDIDLTHLKIRDFAKLGLGRFKQLETLCLRQNISPSTDGLEEVSDTLVDLDVYDNRIGKIENVNHLVNLTNLDFSFNKIRHIKNVSKLTKVINFYLCQNKIQEIRGLDNMPDLVNLELGANRIRVIENLDHLKNLRQLWLGKNKIRKLSGLSGLESLETLSIQSNRITKIEGLEKLKNLEELYISHNGITKIEGLEHNTKLRTLDITGNPITTLEGVSHLKDLEEFWASDCKLSNYKEIETELGQLPNLETVYFERNPLHRENPATYRNKVRLCLGPSLRQIDATFIKS</sequence>
<evidence type="ECO:0000313" key="7">
    <source>
        <dbReference type="EMBL" id="AOW01689.1"/>
    </source>
</evidence>
<dbReference type="PANTHER" id="PTHR46652:SF3">
    <property type="entry name" value="LEUCINE-RICH REPEAT-CONTAINING PROTEIN 9"/>
    <property type="match status" value="1"/>
</dbReference>
<dbReference type="eggNOG" id="KOG0531">
    <property type="taxonomic scope" value="Eukaryota"/>
</dbReference>
<dbReference type="EMBL" id="CP017554">
    <property type="protein sequence ID" value="AOW01689.1"/>
    <property type="molecule type" value="Genomic_DNA"/>
</dbReference>
<dbReference type="Gene3D" id="3.80.10.10">
    <property type="entry name" value="Ribonuclease Inhibitor"/>
    <property type="match status" value="2"/>
</dbReference>
<dbReference type="VEuPathDB" id="FungiDB:YALI1_B18902g"/>
<protein>
    <submittedName>
        <fullName evidence="7">Uncharacterized protein</fullName>
    </submittedName>
</protein>
<dbReference type="VEuPathDB" id="FungiDB:YALI0_B14355g"/>
<proteinExistence type="inferred from homology"/>
<dbReference type="InterPro" id="IPR003591">
    <property type="entry name" value="Leu-rich_rpt_typical-subtyp"/>
</dbReference>
<reference evidence="8 10" key="2">
    <citation type="submission" date="2018-07" db="EMBL/GenBank/DDBJ databases">
        <title>Draft Genome Assemblies for Five Robust Yarrowia lipolytica Strains Exhibiting High Lipid Production and Pentose Sugar Utilization and Sugar Alcohol Secretion from Undetoxified Lignocellulosic Biomass Hydrolysates.</title>
        <authorList>
            <consortium name="DOE Joint Genome Institute"/>
            <person name="Walker C."/>
            <person name="Ryu S."/>
            <person name="Na H."/>
            <person name="Zane M."/>
            <person name="LaButti K."/>
            <person name="Lipzen A."/>
            <person name="Haridas S."/>
            <person name="Barry K."/>
            <person name="Grigoriev I.V."/>
            <person name="Quarterman J."/>
            <person name="Slininger P."/>
            <person name="Dien B."/>
            <person name="Trinh C.T."/>
        </authorList>
    </citation>
    <scope>NUCLEOTIDE SEQUENCE [LARGE SCALE GENOMIC DNA]</scope>
    <source>
        <strain evidence="8 10">YB392</strain>
    </source>
</reference>
<reference evidence="7 9" key="1">
    <citation type="journal article" date="2016" name="PLoS ONE">
        <title>Sequence Assembly of Yarrowia lipolytica Strain W29/CLIB89 Shows Transposable Element Diversity.</title>
        <authorList>
            <person name="Magnan C."/>
            <person name="Yu J."/>
            <person name="Chang I."/>
            <person name="Jahn E."/>
            <person name="Kanomata Y."/>
            <person name="Wu J."/>
            <person name="Zeller M."/>
            <person name="Oakes M."/>
            <person name="Baldi P."/>
            <person name="Sandmeyer S."/>
        </authorList>
    </citation>
    <scope>NUCLEOTIDE SEQUENCE [LARGE SCALE GENOMIC DNA]</scope>
    <source>
        <strain evidence="7">CLIB89</strain>
        <strain evidence="9">CLIB89(W29)</strain>
    </source>
</reference>
<dbReference type="Proteomes" id="UP000256601">
    <property type="component" value="Unassembled WGS sequence"/>
</dbReference>
<keyword evidence="2" id="KW-0433">Leucine-rich repeat</keyword>
<dbReference type="AlphaFoldDB" id="A0A1D8N7W0"/>
<comment type="similarity">
    <text evidence="5">Belongs to the SDS22 family.</text>
</comment>
<dbReference type="FunFam" id="3.80.10.10:FF:000055">
    <property type="entry name" value="Protein phosphatase 1 regulatory subunit 7"/>
    <property type="match status" value="1"/>
</dbReference>
<evidence type="ECO:0000313" key="9">
    <source>
        <dbReference type="Proteomes" id="UP000182444"/>
    </source>
</evidence>
<dbReference type="OrthoDB" id="266138at2759"/>
<accession>A0A1D8N7W0</accession>
<evidence type="ECO:0000256" key="1">
    <source>
        <dbReference type="ARBA" id="ARBA00004123"/>
    </source>
</evidence>
<evidence type="ECO:0000256" key="2">
    <source>
        <dbReference type="ARBA" id="ARBA00022614"/>
    </source>
</evidence>
<feature type="region of interest" description="Disordered" evidence="6">
    <location>
        <begin position="1"/>
        <end position="42"/>
    </location>
</feature>
<evidence type="ECO:0000256" key="3">
    <source>
        <dbReference type="ARBA" id="ARBA00022737"/>
    </source>
</evidence>
<organism evidence="7 9">
    <name type="scientific">Yarrowia lipolytica</name>
    <name type="common">Candida lipolytica</name>
    <dbReference type="NCBI Taxonomy" id="4952"/>
    <lineage>
        <taxon>Eukaryota</taxon>
        <taxon>Fungi</taxon>
        <taxon>Dikarya</taxon>
        <taxon>Ascomycota</taxon>
        <taxon>Saccharomycotina</taxon>
        <taxon>Dipodascomycetes</taxon>
        <taxon>Dipodascales</taxon>
        <taxon>Dipodascales incertae sedis</taxon>
        <taxon>Yarrowia</taxon>
    </lineage>
</organism>